<reference evidence="2" key="1">
    <citation type="submission" date="2014-12" db="EMBL/GenBank/DDBJ databases">
        <title>Insight into the proteome of Arion vulgaris.</title>
        <authorList>
            <person name="Aradska J."/>
            <person name="Bulat T."/>
            <person name="Smidak R."/>
            <person name="Sarate P."/>
            <person name="Gangsoo J."/>
            <person name="Sialana F."/>
            <person name="Bilban M."/>
            <person name="Lubec G."/>
        </authorList>
    </citation>
    <scope>NUCLEOTIDE SEQUENCE</scope>
    <source>
        <tissue evidence="2">Skin</tissue>
    </source>
</reference>
<organism evidence="2">
    <name type="scientific">Arion vulgaris</name>
    <dbReference type="NCBI Taxonomy" id="1028688"/>
    <lineage>
        <taxon>Eukaryota</taxon>
        <taxon>Metazoa</taxon>
        <taxon>Spiralia</taxon>
        <taxon>Lophotrochozoa</taxon>
        <taxon>Mollusca</taxon>
        <taxon>Gastropoda</taxon>
        <taxon>Heterobranchia</taxon>
        <taxon>Euthyneura</taxon>
        <taxon>Panpulmonata</taxon>
        <taxon>Eupulmonata</taxon>
        <taxon>Stylommatophora</taxon>
        <taxon>Helicina</taxon>
        <taxon>Arionoidea</taxon>
        <taxon>Arionidae</taxon>
        <taxon>Arion</taxon>
    </lineage>
</organism>
<dbReference type="AlphaFoldDB" id="A0A0B6XUD8"/>
<gene>
    <name evidence="2" type="primary">ORF130</name>
</gene>
<proteinExistence type="predicted"/>
<dbReference type="EMBL" id="HACG01000055">
    <property type="protein sequence ID" value="CEK46920.1"/>
    <property type="molecule type" value="Transcribed_RNA"/>
</dbReference>
<feature type="region of interest" description="Disordered" evidence="1">
    <location>
        <begin position="48"/>
        <end position="79"/>
    </location>
</feature>
<protein>
    <submittedName>
        <fullName evidence="2">Uncharacterized protein</fullName>
    </submittedName>
</protein>
<feature type="non-terminal residue" evidence="2">
    <location>
        <position position="1"/>
    </location>
</feature>
<feature type="non-terminal residue" evidence="2">
    <location>
        <position position="79"/>
    </location>
</feature>
<sequence length="79" mass="9010">GSDDSSFNDDDGLRSCLSKNSSLKVRHVKFKVRFKEEIDAFSIGSEEYSDSEMETRFPHIPTSLEKQSYCEGRSVEPSR</sequence>
<name>A0A0B6XUD8_9EUPU</name>
<evidence type="ECO:0000313" key="2">
    <source>
        <dbReference type="EMBL" id="CEK46920.1"/>
    </source>
</evidence>
<evidence type="ECO:0000256" key="1">
    <source>
        <dbReference type="SAM" id="MobiDB-lite"/>
    </source>
</evidence>
<accession>A0A0B6XUD8</accession>